<keyword evidence="3" id="KW-1185">Reference proteome</keyword>
<gene>
    <name evidence="2" type="ORF">HINF_LOCUS51481</name>
    <name evidence="1" type="ORF">HINF_LOCUS63589</name>
</gene>
<dbReference type="EMBL" id="CAXDID020000252">
    <property type="protein sequence ID" value="CAL6064698.1"/>
    <property type="molecule type" value="Genomic_DNA"/>
</dbReference>
<sequence length="1067" mass="123198">MKNKAKVFIQASKKLIDGEVNVQTFESMSGTFKELIAMIFTDQFEINTDISHLNPLVWNNYHLLFVANQMISIQNSQIIEKTRQEMGIHNFEEDYPSNKQNQIMVSNTTFANFLPNKLMMAVKDGKFQDYDILDEDLRTALKLYLIAALLIVSNKFFAPAQKQLAMQKLQLIFLTRSDSVFIIRELFKRNMDKVEIPNNTLDYFLISAIMSDGTELPDKLQLLRILSHVLVVKPALALSTKENQSFTDCKIPLDCDEYLLFVTQCLQNQVPDKEFFGLKPSFHQQMLSFITKYIPGAEFGLDLNQLNVNFLWITYLLLAAEKDKIDFAKATALVKQLLAVSFPAVEKLSKQISQVYISAVASIFNVLSSTIIINFKADQFTEFLNSLQNDVNGLKLLRSLAEQTIVYSTQQFISQGGVMLNRFISKISVQDPVVKLHFGQSIYQYTEKCRTYQCRCDRTVKQTFLASVEPICLHQMVEIAQGLTQIEVLSNKVVNKAEKQIEIFSQCELLHLSIQYNLAEDAQIILEQALNSSGRLEAVEYYLSEKRVKECQRTFDQIINAGCADILLNYLCKQIVDGDPDPYVYASAIINDENFDQTNPQIYKGLYDVPPRLVVANCIQKFPVVNESALIYFTAWSYLSNEEVIAIVDQFIKQSSNEEIQTIINKVMNLSKKFIPFIHFLSFKMNITIKQMSMDIKIIERLQNINPHVLLQIMANNNYDNTEIFTQLIKNKPFSPKLVEKIYGLFNDKYYQGIMQDFGKAFCQTYTPNDTETRFYLKQGSKRDFLIDTNQFDTIKLKIDITQLDLVGTLLIFKIVSKRKDFSIKMSRQNQYKLIISDKHEVLLDNKDEQSLVMTLIKDQVFIQVNEELVYMYSEDNDFDFFNPDTTIQLMDCQQMALTIKDFTIDVSAGEIDTRYFSIFDNNSRLYYYQVIENTFKIATKISQQNFFKILDIEQLEETILKYVSDEDTKKEKCLIWICVLIAITTETQTKDIIKLWNPTTIDVNKLDVPEVAKYVNNLIKKVQNKGIAAVAKYLTKYCRLKFPTISSDIFLDVADADQAKMMEMMQ</sequence>
<evidence type="ECO:0000313" key="2">
    <source>
        <dbReference type="EMBL" id="CAL6064698.1"/>
    </source>
</evidence>
<proteinExistence type="predicted"/>
<dbReference type="AlphaFoldDB" id="A0AA86RCZ4"/>
<dbReference type="Proteomes" id="UP001642409">
    <property type="component" value="Unassembled WGS sequence"/>
</dbReference>
<evidence type="ECO:0000313" key="3">
    <source>
        <dbReference type="Proteomes" id="UP001642409"/>
    </source>
</evidence>
<dbReference type="EMBL" id="CATOUU010001171">
    <property type="protein sequence ID" value="CAI9975944.1"/>
    <property type="molecule type" value="Genomic_DNA"/>
</dbReference>
<name>A0AA86RCZ4_9EUKA</name>
<reference evidence="2 3" key="2">
    <citation type="submission" date="2024-07" db="EMBL/GenBank/DDBJ databases">
        <authorList>
            <person name="Akdeniz Z."/>
        </authorList>
    </citation>
    <scope>NUCLEOTIDE SEQUENCE [LARGE SCALE GENOMIC DNA]</scope>
</reference>
<reference evidence="1" key="1">
    <citation type="submission" date="2023-06" db="EMBL/GenBank/DDBJ databases">
        <authorList>
            <person name="Kurt Z."/>
        </authorList>
    </citation>
    <scope>NUCLEOTIDE SEQUENCE</scope>
</reference>
<evidence type="ECO:0000313" key="1">
    <source>
        <dbReference type="EMBL" id="CAI9975944.1"/>
    </source>
</evidence>
<comment type="caution">
    <text evidence="1">The sequence shown here is derived from an EMBL/GenBank/DDBJ whole genome shotgun (WGS) entry which is preliminary data.</text>
</comment>
<accession>A0AA86RCZ4</accession>
<protein>
    <submittedName>
        <fullName evidence="2">Hypothetical_protein</fullName>
    </submittedName>
</protein>
<organism evidence="1">
    <name type="scientific">Hexamita inflata</name>
    <dbReference type="NCBI Taxonomy" id="28002"/>
    <lineage>
        <taxon>Eukaryota</taxon>
        <taxon>Metamonada</taxon>
        <taxon>Diplomonadida</taxon>
        <taxon>Hexamitidae</taxon>
        <taxon>Hexamitinae</taxon>
        <taxon>Hexamita</taxon>
    </lineage>
</organism>